<dbReference type="GO" id="GO:0005764">
    <property type="term" value="C:lysosome"/>
    <property type="evidence" value="ECO:0007669"/>
    <property type="project" value="TreeGrafter"/>
</dbReference>
<evidence type="ECO:0000313" key="9">
    <source>
        <dbReference type="Proteomes" id="UP000011083"/>
    </source>
</evidence>
<evidence type="ECO:0000313" key="8">
    <source>
        <dbReference type="EMBL" id="ELR12174.1"/>
    </source>
</evidence>
<dbReference type="KEGG" id="acan:ACA1_318090"/>
<dbReference type="GO" id="GO:0004563">
    <property type="term" value="F:beta-N-acetylhexosaminidase activity"/>
    <property type="evidence" value="ECO:0007669"/>
    <property type="project" value="UniProtKB-EC"/>
</dbReference>
<accession>L8GH69</accession>
<feature type="non-terminal residue" evidence="8">
    <location>
        <position position="1"/>
    </location>
</feature>
<evidence type="ECO:0000256" key="2">
    <source>
        <dbReference type="ARBA" id="ARBA00006285"/>
    </source>
</evidence>
<evidence type="ECO:0000256" key="5">
    <source>
        <dbReference type="PIRSR" id="PIRSR625705-1"/>
    </source>
</evidence>
<comment type="catalytic activity">
    <reaction evidence="1">
        <text>Hydrolysis of terminal non-reducing N-acetyl-D-hexosamine residues in N-acetyl-beta-D-hexosaminides.</text>
        <dbReference type="EC" id="3.2.1.52"/>
    </reaction>
</comment>
<dbReference type="VEuPathDB" id="AmoebaDB:ACA1_318090"/>
<evidence type="ECO:0000256" key="3">
    <source>
        <dbReference type="ARBA" id="ARBA00012663"/>
    </source>
</evidence>
<dbReference type="GeneID" id="14912661"/>
<dbReference type="Gene3D" id="3.30.379.10">
    <property type="entry name" value="Chitobiase/beta-hexosaminidase domain 2-like"/>
    <property type="match status" value="1"/>
</dbReference>
<dbReference type="OrthoDB" id="428480at2759"/>
<dbReference type="EMBL" id="KB008127">
    <property type="protein sequence ID" value="ELR12174.1"/>
    <property type="molecule type" value="Genomic_DNA"/>
</dbReference>
<organism evidence="8 9">
    <name type="scientific">Acanthamoeba castellanii (strain ATCC 30010 / Neff)</name>
    <dbReference type="NCBI Taxonomy" id="1257118"/>
    <lineage>
        <taxon>Eukaryota</taxon>
        <taxon>Amoebozoa</taxon>
        <taxon>Discosea</taxon>
        <taxon>Longamoebia</taxon>
        <taxon>Centramoebida</taxon>
        <taxon>Acanthamoebidae</taxon>
        <taxon>Acanthamoeba</taxon>
    </lineage>
</organism>
<dbReference type="AlphaFoldDB" id="L8GH69"/>
<dbReference type="SUPFAM" id="SSF51445">
    <property type="entry name" value="(Trans)glycosidases"/>
    <property type="match status" value="1"/>
</dbReference>
<dbReference type="InterPro" id="IPR025705">
    <property type="entry name" value="Beta_hexosaminidase_sua/sub"/>
</dbReference>
<dbReference type="Proteomes" id="UP000011083">
    <property type="component" value="Unassembled WGS sequence"/>
</dbReference>
<feature type="active site" description="Proton donor" evidence="5">
    <location>
        <position position="332"/>
    </location>
</feature>
<dbReference type="Pfam" id="PF00728">
    <property type="entry name" value="Glyco_hydro_20"/>
    <property type="match status" value="1"/>
</dbReference>
<evidence type="ECO:0000256" key="4">
    <source>
        <dbReference type="ARBA" id="ARBA00022801"/>
    </source>
</evidence>
<evidence type="ECO:0000256" key="1">
    <source>
        <dbReference type="ARBA" id="ARBA00001231"/>
    </source>
</evidence>
<dbReference type="InterPro" id="IPR015883">
    <property type="entry name" value="Glyco_hydro_20_cat"/>
</dbReference>
<sequence length="370" mass="39794">MMKLHSIIFVVVIAFAAAVAAQGTIGGSVWPQPVNLEMGAGGRVWLDARQGANVDLPAGASAVLVDGAKRYASLPGALFFPFGSAATTPSGAAPLTVSVAVADGGRNANLSLGVDESYSLSAGTVFGALYALESLSQLIQWDADAYFIEGLPTTITDSPRFPWRGLLVDTARHYLHPDTIKSAIDVLAYNKYNVLHWHVTDAQSFPIESKIYPKLTLGAYNKRAVYSHEVVRDIVSYGFSRGVRVLPGTRPPPTTKSCIATFTISEFDIPGHAAGFSFGYPEVTANCPRYSGNINNIALDVSNPFTYELLKGFLGEMAGLFSDDFMHLGGDEVVFGCWFNDPKIAQWAASKGFSNGAQIEQYFEQQLQAM</sequence>
<dbReference type="PRINTS" id="PR00738">
    <property type="entry name" value="GLHYDRLASE20"/>
</dbReference>
<keyword evidence="6" id="KW-0732">Signal</keyword>
<dbReference type="GO" id="GO:0016020">
    <property type="term" value="C:membrane"/>
    <property type="evidence" value="ECO:0007669"/>
    <property type="project" value="TreeGrafter"/>
</dbReference>
<dbReference type="InterPro" id="IPR017853">
    <property type="entry name" value="GH"/>
</dbReference>
<feature type="chain" id="PRO_5005688250" description="beta-N-acetylhexosaminidase" evidence="6">
    <location>
        <begin position="22"/>
        <end position="370"/>
    </location>
</feature>
<comment type="similarity">
    <text evidence="2">Belongs to the glycosyl hydrolase 20 family.</text>
</comment>
<reference evidence="8" key="1">
    <citation type="journal article" date="2013" name="Genome Biol.">
        <title>Genome of Acanthamoeba castellanii highlights extensive lateral gene transfer and early evolution of tyrosine kinase signaling.</title>
        <authorList>
            <person name="Clarke M."/>
            <person name="Lohan A.J."/>
            <person name="Liu B."/>
            <person name="Lagkouvardos I."/>
            <person name="Roy S."/>
            <person name="Zafar N."/>
            <person name="Bertelli C."/>
            <person name="Schilde C."/>
            <person name="Kianianmomeni A."/>
            <person name="Burglin T.R."/>
            <person name="Frech C."/>
            <person name="Turcotte B."/>
            <person name="Kopec K.O."/>
            <person name="Synnott J.M."/>
            <person name="Choo C."/>
            <person name="Paponov I."/>
            <person name="Finkler A."/>
            <person name="Soon Heng Tan C."/>
            <person name="Hutchins A.P."/>
            <person name="Weinmeier T."/>
            <person name="Rattei T."/>
            <person name="Chu J.S."/>
            <person name="Gimenez G."/>
            <person name="Irimia M."/>
            <person name="Rigden D.J."/>
            <person name="Fitzpatrick D.A."/>
            <person name="Lorenzo-Morales J."/>
            <person name="Bateman A."/>
            <person name="Chiu C.H."/>
            <person name="Tang P."/>
            <person name="Hegemann P."/>
            <person name="Fromm H."/>
            <person name="Raoult D."/>
            <person name="Greub G."/>
            <person name="Miranda-Saavedra D."/>
            <person name="Chen N."/>
            <person name="Nash P."/>
            <person name="Ginger M.L."/>
            <person name="Horn M."/>
            <person name="Schaap P."/>
            <person name="Caler L."/>
            <person name="Loftus B."/>
        </authorList>
    </citation>
    <scope>NUCLEOTIDE SEQUENCE [LARGE SCALE GENOMIC DNA]</scope>
    <source>
        <strain evidence="8">Neff</strain>
    </source>
</reference>
<dbReference type="PANTHER" id="PTHR22600">
    <property type="entry name" value="BETA-HEXOSAMINIDASE"/>
    <property type="match status" value="1"/>
</dbReference>
<dbReference type="RefSeq" id="XP_004334187.1">
    <property type="nucleotide sequence ID" value="XM_004334139.1"/>
</dbReference>
<evidence type="ECO:0000259" key="7">
    <source>
        <dbReference type="Pfam" id="PF00728"/>
    </source>
</evidence>
<keyword evidence="4 8" id="KW-0378">Hydrolase</keyword>
<dbReference type="PANTHER" id="PTHR22600:SF21">
    <property type="entry name" value="BETA-HEXOSAMINIDASE A"/>
    <property type="match status" value="1"/>
</dbReference>
<proteinExistence type="inferred from homology"/>
<evidence type="ECO:0000256" key="6">
    <source>
        <dbReference type="SAM" id="SignalP"/>
    </source>
</evidence>
<feature type="signal peptide" evidence="6">
    <location>
        <begin position="1"/>
        <end position="21"/>
    </location>
</feature>
<dbReference type="Gene3D" id="3.20.20.80">
    <property type="entry name" value="Glycosidases"/>
    <property type="match status" value="1"/>
</dbReference>
<dbReference type="SUPFAM" id="SSF55545">
    <property type="entry name" value="beta-N-acetylhexosaminidase-like domain"/>
    <property type="match status" value="1"/>
</dbReference>
<dbReference type="InterPro" id="IPR029018">
    <property type="entry name" value="Hex-like_dom2"/>
</dbReference>
<dbReference type="STRING" id="1257118.L8GH69"/>
<dbReference type="GO" id="GO:0030203">
    <property type="term" value="P:glycosaminoglycan metabolic process"/>
    <property type="evidence" value="ECO:0007669"/>
    <property type="project" value="TreeGrafter"/>
</dbReference>
<name>L8GH69_ACACF</name>
<keyword evidence="9" id="KW-1185">Reference proteome</keyword>
<feature type="domain" description="Glycoside hydrolase family 20 catalytic" evidence="7">
    <location>
        <begin position="161"/>
        <end position="369"/>
    </location>
</feature>
<dbReference type="GO" id="GO:0005975">
    <property type="term" value="P:carbohydrate metabolic process"/>
    <property type="evidence" value="ECO:0007669"/>
    <property type="project" value="InterPro"/>
</dbReference>
<protein>
    <recommendedName>
        <fullName evidence="3">beta-N-acetylhexosaminidase</fullName>
        <ecNumber evidence="3">3.2.1.52</ecNumber>
    </recommendedName>
</protein>
<gene>
    <name evidence="8" type="ORF">ACA1_318090</name>
</gene>
<dbReference type="EC" id="3.2.1.52" evidence="3"/>